<gene>
    <name evidence="2" type="ORF">F53441_9398</name>
</gene>
<proteinExistence type="predicted"/>
<feature type="region of interest" description="Disordered" evidence="1">
    <location>
        <begin position="58"/>
        <end position="109"/>
    </location>
</feature>
<dbReference type="EMBL" id="JAADJG010000418">
    <property type="protein sequence ID" value="KAF4447037.1"/>
    <property type="molecule type" value="Genomic_DNA"/>
</dbReference>
<organism evidence="2 3">
    <name type="scientific">Fusarium austroafricanum</name>
    <dbReference type="NCBI Taxonomy" id="2364996"/>
    <lineage>
        <taxon>Eukaryota</taxon>
        <taxon>Fungi</taxon>
        <taxon>Dikarya</taxon>
        <taxon>Ascomycota</taxon>
        <taxon>Pezizomycotina</taxon>
        <taxon>Sordariomycetes</taxon>
        <taxon>Hypocreomycetidae</taxon>
        <taxon>Hypocreales</taxon>
        <taxon>Nectriaceae</taxon>
        <taxon>Fusarium</taxon>
        <taxon>Fusarium concolor species complex</taxon>
    </lineage>
</organism>
<evidence type="ECO:0000256" key="1">
    <source>
        <dbReference type="SAM" id="MobiDB-lite"/>
    </source>
</evidence>
<dbReference type="Proteomes" id="UP000605986">
    <property type="component" value="Unassembled WGS sequence"/>
</dbReference>
<reference evidence="2" key="1">
    <citation type="submission" date="2020-01" db="EMBL/GenBank/DDBJ databases">
        <title>Identification and distribution of gene clusters putatively required for synthesis of sphingolipid metabolism inhibitors in phylogenetically diverse species of the filamentous fungus Fusarium.</title>
        <authorList>
            <person name="Kim H.-S."/>
            <person name="Busman M."/>
            <person name="Brown D.W."/>
            <person name="Divon H."/>
            <person name="Uhlig S."/>
            <person name="Proctor R.H."/>
        </authorList>
    </citation>
    <scope>NUCLEOTIDE SEQUENCE</scope>
    <source>
        <strain evidence="2">NRRL 53441</strain>
    </source>
</reference>
<evidence type="ECO:0000313" key="3">
    <source>
        <dbReference type="Proteomes" id="UP000605986"/>
    </source>
</evidence>
<name>A0A8H4K979_9HYPO</name>
<accession>A0A8H4K979</accession>
<dbReference type="AlphaFoldDB" id="A0A8H4K979"/>
<keyword evidence="3" id="KW-1185">Reference proteome</keyword>
<feature type="compositionally biased region" description="Polar residues" evidence="1">
    <location>
        <begin position="97"/>
        <end position="109"/>
    </location>
</feature>
<sequence length="109" mass="12106">MHISDDIQTLRERVQTLVRQRRRKEKRNMEISAPFNFEKNPVNLPGVSEEQLSMLREQAAASRIGIADPPSPTAPRSPSSTSSLFSHPVRPAMKAVPTSNSISSTDSLH</sequence>
<feature type="compositionally biased region" description="Low complexity" evidence="1">
    <location>
        <begin position="76"/>
        <end position="88"/>
    </location>
</feature>
<comment type="caution">
    <text evidence="2">The sequence shown here is derived from an EMBL/GenBank/DDBJ whole genome shotgun (WGS) entry which is preliminary data.</text>
</comment>
<evidence type="ECO:0000313" key="2">
    <source>
        <dbReference type="EMBL" id="KAF4447037.1"/>
    </source>
</evidence>
<dbReference type="OrthoDB" id="5226159at2759"/>
<protein>
    <submittedName>
        <fullName evidence="2">Uncharacterized protein</fullName>
    </submittedName>
</protein>